<feature type="region of interest" description="Disordered" evidence="2">
    <location>
        <begin position="162"/>
        <end position="190"/>
    </location>
</feature>
<gene>
    <name evidence="3" type="ORF">CITCOLO1_LOCUS8572</name>
</gene>
<evidence type="ECO:0000256" key="2">
    <source>
        <dbReference type="SAM" id="MobiDB-lite"/>
    </source>
</evidence>
<proteinExistence type="predicted"/>
<evidence type="ECO:0000256" key="1">
    <source>
        <dbReference type="SAM" id="Coils"/>
    </source>
</evidence>
<dbReference type="PANTHER" id="PTHR46741">
    <property type="entry name" value="OS09G0413600 PROTEIN"/>
    <property type="match status" value="1"/>
</dbReference>
<feature type="coiled-coil region" evidence="1">
    <location>
        <begin position="511"/>
        <end position="538"/>
    </location>
</feature>
<dbReference type="Proteomes" id="UP001642487">
    <property type="component" value="Chromosome 3"/>
</dbReference>
<evidence type="ECO:0000313" key="3">
    <source>
        <dbReference type="EMBL" id="CAK9316705.1"/>
    </source>
</evidence>
<sequence>MLPVLLPFRIFLRTYLFSAFRLVQLFVFRFQKDDQRSELLENNRVHSELSGFPEKESGEMEMDAENNGKTRHSVLCSVSVETISSFKMGNYDFTCGMKEFDMGNAHSAPSYIQSTALAKVSNGINSGGLKSSGEIIEDSKSNASNGFDQLPEPEVQVLWEDCPVPSDSESAGNSTNGSPKINHDQADDSSCKEINTEENKQLDSLNNLVQKEEESFDVSEKSTETILLEKGSTLNYDHRYELNYLPDHWDIVHQLEMELENSRTGGLPTISEEEPETAETINEKCKYEEVMGEIQKVYKTYADKMWKLDVLNNQSMHAIGLLQLQYPLRSVSAKNSWNAPLWLGKAQSLGADPRLEFIEDLLRDIELVYVGQVCLSWEILQWQLRKSIDLQRYDSQGIRHYNQVASEFQLFQVMLKRFMEEERFQGNRVENYIQNRCVFRSLLLVPPIKDDASAEVEGREWEDEDAFSSNFVTEIIEKSMWVFYEFLLSDKDDVKSILKMNRKYQIELQNTENSQLLLVNIQAQLQKAERRLKALMRGSNRCCVEKLGKQEEAGLSYSLIRLIAQVDLKLISRVLRMTRLTVNQLLWCNQKLDQLAFINRKVLLEPSLLLFPF</sequence>
<dbReference type="Pfam" id="PF07891">
    <property type="entry name" value="DUF1666"/>
    <property type="match status" value="1"/>
</dbReference>
<dbReference type="InterPro" id="IPR012870">
    <property type="entry name" value="DUF1666"/>
</dbReference>
<dbReference type="PANTHER" id="PTHR46741:SF4">
    <property type="entry name" value="FINGER FYVE DOMAIN PROTEIN, PUTATIVE (DUF1666)-RELATED"/>
    <property type="match status" value="1"/>
</dbReference>
<keyword evidence="4" id="KW-1185">Reference proteome</keyword>
<feature type="compositionally biased region" description="Polar residues" evidence="2">
    <location>
        <begin position="167"/>
        <end position="179"/>
    </location>
</feature>
<feature type="compositionally biased region" description="Basic and acidic residues" evidence="2">
    <location>
        <begin position="181"/>
        <end position="190"/>
    </location>
</feature>
<dbReference type="EMBL" id="OZ021737">
    <property type="protein sequence ID" value="CAK9316705.1"/>
    <property type="molecule type" value="Genomic_DNA"/>
</dbReference>
<reference evidence="3 4" key="1">
    <citation type="submission" date="2024-03" db="EMBL/GenBank/DDBJ databases">
        <authorList>
            <person name="Gkanogiannis A."/>
            <person name="Becerra Lopez-Lavalle L."/>
        </authorList>
    </citation>
    <scope>NUCLEOTIDE SEQUENCE [LARGE SCALE GENOMIC DNA]</scope>
</reference>
<organism evidence="3 4">
    <name type="scientific">Citrullus colocynthis</name>
    <name type="common">colocynth</name>
    <dbReference type="NCBI Taxonomy" id="252529"/>
    <lineage>
        <taxon>Eukaryota</taxon>
        <taxon>Viridiplantae</taxon>
        <taxon>Streptophyta</taxon>
        <taxon>Embryophyta</taxon>
        <taxon>Tracheophyta</taxon>
        <taxon>Spermatophyta</taxon>
        <taxon>Magnoliopsida</taxon>
        <taxon>eudicotyledons</taxon>
        <taxon>Gunneridae</taxon>
        <taxon>Pentapetalae</taxon>
        <taxon>rosids</taxon>
        <taxon>fabids</taxon>
        <taxon>Cucurbitales</taxon>
        <taxon>Cucurbitaceae</taxon>
        <taxon>Benincaseae</taxon>
        <taxon>Citrullus</taxon>
    </lineage>
</organism>
<protein>
    <submittedName>
        <fullName evidence="3">Uncharacterized protein</fullName>
    </submittedName>
</protein>
<accession>A0ABP0YAJ7</accession>
<keyword evidence="1" id="KW-0175">Coiled coil</keyword>
<evidence type="ECO:0000313" key="4">
    <source>
        <dbReference type="Proteomes" id="UP001642487"/>
    </source>
</evidence>
<name>A0ABP0YAJ7_9ROSI</name>